<reference evidence="1" key="1">
    <citation type="submission" date="2022-03" db="EMBL/GenBank/DDBJ databases">
        <authorList>
            <person name="Alioto T."/>
            <person name="Alioto T."/>
            <person name="Gomez Garrido J."/>
        </authorList>
    </citation>
    <scope>NUCLEOTIDE SEQUENCE</scope>
</reference>
<sequence length="87" mass="10443">MLWKHRRLHQITKIATRDKTITQLPEKISNYFHRFYSDLYHLPTGDTEGERTQRTTFIWDHLNNNIATTLMQDTVEELETPISLEEL</sequence>
<dbReference type="Proteomes" id="UP001295444">
    <property type="component" value="Chromosome 05"/>
</dbReference>
<keyword evidence="2" id="KW-1185">Reference proteome</keyword>
<gene>
    <name evidence="1" type="ORF">PECUL_23A045092</name>
</gene>
<proteinExistence type="predicted"/>
<dbReference type="EMBL" id="OW240916">
    <property type="protein sequence ID" value="CAH2293722.1"/>
    <property type="molecule type" value="Genomic_DNA"/>
</dbReference>
<evidence type="ECO:0000313" key="1">
    <source>
        <dbReference type="EMBL" id="CAH2293722.1"/>
    </source>
</evidence>
<evidence type="ECO:0000313" key="2">
    <source>
        <dbReference type="Proteomes" id="UP001295444"/>
    </source>
</evidence>
<dbReference type="AlphaFoldDB" id="A0AAD1S8W7"/>
<organism evidence="1 2">
    <name type="scientific">Pelobates cultripes</name>
    <name type="common">Western spadefoot toad</name>
    <dbReference type="NCBI Taxonomy" id="61616"/>
    <lineage>
        <taxon>Eukaryota</taxon>
        <taxon>Metazoa</taxon>
        <taxon>Chordata</taxon>
        <taxon>Craniata</taxon>
        <taxon>Vertebrata</taxon>
        <taxon>Euteleostomi</taxon>
        <taxon>Amphibia</taxon>
        <taxon>Batrachia</taxon>
        <taxon>Anura</taxon>
        <taxon>Pelobatoidea</taxon>
        <taxon>Pelobatidae</taxon>
        <taxon>Pelobates</taxon>
    </lineage>
</organism>
<protein>
    <submittedName>
        <fullName evidence="1">Uncharacterized protein</fullName>
    </submittedName>
</protein>
<accession>A0AAD1S8W7</accession>
<name>A0AAD1S8W7_PELCU</name>